<name>A0AAE0WBX3_9BIVA</name>
<keyword evidence="2" id="KW-1185">Reference proteome</keyword>
<accession>A0AAE0WBX3</accession>
<reference evidence="1" key="1">
    <citation type="journal article" date="2021" name="Genome Biol. Evol.">
        <title>A High-Quality Reference Genome for a Parasitic Bivalve with Doubly Uniparental Inheritance (Bivalvia: Unionida).</title>
        <authorList>
            <person name="Smith C.H."/>
        </authorList>
    </citation>
    <scope>NUCLEOTIDE SEQUENCE</scope>
    <source>
        <strain evidence="1">CHS0354</strain>
    </source>
</reference>
<reference evidence="1" key="2">
    <citation type="journal article" date="2021" name="Genome Biol. Evol.">
        <title>Developing a high-quality reference genome for a parasitic bivalve with doubly uniparental inheritance (Bivalvia: Unionida).</title>
        <authorList>
            <person name="Smith C.H."/>
        </authorList>
    </citation>
    <scope>NUCLEOTIDE SEQUENCE</scope>
    <source>
        <strain evidence="1">CHS0354</strain>
        <tissue evidence="1">Mantle</tissue>
    </source>
</reference>
<reference evidence="1" key="3">
    <citation type="submission" date="2023-05" db="EMBL/GenBank/DDBJ databases">
        <authorList>
            <person name="Smith C.H."/>
        </authorList>
    </citation>
    <scope>NUCLEOTIDE SEQUENCE</scope>
    <source>
        <strain evidence="1">CHS0354</strain>
        <tissue evidence="1">Mantle</tissue>
    </source>
</reference>
<dbReference type="EMBL" id="JAEAOA010002242">
    <property type="protein sequence ID" value="KAK3609628.1"/>
    <property type="molecule type" value="Genomic_DNA"/>
</dbReference>
<sequence length="160" mass="19135">MIILIPLLEAPVIRFHEKFGLSENNSDPEWKLSDKASLAWMRSATKLITYATKDLSYVLEMIYYEEIEEVEDGKLVKRSRRPQHIVQSYNQQCCIWNKLKCSHFTEPQRNGFHYWLNKVARVQLVDRAKFIKFDYVFKRMCKKIGLHEHAERRESVLERA</sequence>
<gene>
    <name evidence="1" type="ORF">CHS0354_038631</name>
</gene>
<evidence type="ECO:0000313" key="1">
    <source>
        <dbReference type="EMBL" id="KAK3609628.1"/>
    </source>
</evidence>
<organism evidence="1 2">
    <name type="scientific">Potamilus streckersoni</name>
    <dbReference type="NCBI Taxonomy" id="2493646"/>
    <lineage>
        <taxon>Eukaryota</taxon>
        <taxon>Metazoa</taxon>
        <taxon>Spiralia</taxon>
        <taxon>Lophotrochozoa</taxon>
        <taxon>Mollusca</taxon>
        <taxon>Bivalvia</taxon>
        <taxon>Autobranchia</taxon>
        <taxon>Heteroconchia</taxon>
        <taxon>Palaeoheterodonta</taxon>
        <taxon>Unionida</taxon>
        <taxon>Unionoidea</taxon>
        <taxon>Unionidae</taxon>
        <taxon>Ambleminae</taxon>
        <taxon>Lampsilini</taxon>
        <taxon>Potamilus</taxon>
    </lineage>
</organism>
<protein>
    <submittedName>
        <fullName evidence="1">Uncharacterized protein</fullName>
    </submittedName>
</protein>
<dbReference type="AlphaFoldDB" id="A0AAE0WBX3"/>
<dbReference type="Proteomes" id="UP001195483">
    <property type="component" value="Unassembled WGS sequence"/>
</dbReference>
<evidence type="ECO:0000313" key="2">
    <source>
        <dbReference type="Proteomes" id="UP001195483"/>
    </source>
</evidence>
<comment type="caution">
    <text evidence="1">The sequence shown here is derived from an EMBL/GenBank/DDBJ whole genome shotgun (WGS) entry which is preliminary data.</text>
</comment>
<proteinExistence type="predicted"/>